<accession>A0A317PHA9</accession>
<dbReference type="InterPro" id="IPR051532">
    <property type="entry name" value="Ester_Hydrolysis_Enzymes"/>
</dbReference>
<dbReference type="SUPFAM" id="SSF52266">
    <property type="entry name" value="SGNH hydrolase"/>
    <property type="match status" value="1"/>
</dbReference>
<evidence type="ECO:0000313" key="4">
    <source>
        <dbReference type="Proteomes" id="UP000246352"/>
    </source>
</evidence>
<gene>
    <name evidence="3" type="ORF">DFR52_105262</name>
</gene>
<dbReference type="Proteomes" id="UP000246352">
    <property type="component" value="Unassembled WGS sequence"/>
</dbReference>
<dbReference type="InterPro" id="IPR013830">
    <property type="entry name" value="SGNH_hydro"/>
</dbReference>
<dbReference type="Pfam" id="PF13472">
    <property type="entry name" value="Lipase_GDSL_2"/>
    <property type="match status" value="1"/>
</dbReference>
<comment type="caution">
    <text evidence="3">The sequence shown here is derived from an EMBL/GenBank/DDBJ whole genome shotgun (WGS) entry which is preliminary data.</text>
</comment>
<evidence type="ECO:0000256" key="1">
    <source>
        <dbReference type="SAM" id="SignalP"/>
    </source>
</evidence>
<keyword evidence="4" id="KW-1185">Reference proteome</keyword>
<dbReference type="PANTHER" id="PTHR30383:SF24">
    <property type="entry name" value="THIOESTERASE 1_PROTEASE 1_LYSOPHOSPHOLIPASE L1"/>
    <property type="match status" value="1"/>
</dbReference>
<dbReference type="InterPro" id="IPR036514">
    <property type="entry name" value="SGNH_hydro_sf"/>
</dbReference>
<keyword evidence="1" id="KW-0732">Signal</keyword>
<sequence>MGIKNTLASIAVAATILVASTAARAETLSIVGFGDSLMAGYQLPSSAGFPAQLTQALQARGHDVVITDSGVSGDTTADGLARVDWSIPDGTDGVILELGANDVLRGLPVSETRSNLEAIIARLQDRGIPVLLAGMLAPPNMGGDYAATFNAIYPDLAKRHDLMLYPFFLDGVTGNPGLELSDGMHPNSDGIKVMVENFLPVAEQFVGSLQAE</sequence>
<organism evidence="3 4">
    <name type="scientific">Hoeflea marina</name>
    <dbReference type="NCBI Taxonomy" id="274592"/>
    <lineage>
        <taxon>Bacteria</taxon>
        <taxon>Pseudomonadati</taxon>
        <taxon>Pseudomonadota</taxon>
        <taxon>Alphaproteobacteria</taxon>
        <taxon>Hyphomicrobiales</taxon>
        <taxon>Rhizobiaceae</taxon>
        <taxon>Hoeflea</taxon>
    </lineage>
</organism>
<protein>
    <submittedName>
        <fullName evidence="3">(3S)-malyl-CoA thioesterase</fullName>
    </submittedName>
</protein>
<reference evidence="3 4" key="1">
    <citation type="submission" date="2018-05" db="EMBL/GenBank/DDBJ databases">
        <title>Genomic Encyclopedia of Type Strains, Phase IV (KMG-IV): sequencing the most valuable type-strain genomes for metagenomic binning, comparative biology and taxonomic classification.</title>
        <authorList>
            <person name="Goeker M."/>
        </authorList>
    </citation>
    <scope>NUCLEOTIDE SEQUENCE [LARGE SCALE GENOMIC DNA]</scope>
    <source>
        <strain evidence="3 4">DSM 16791</strain>
    </source>
</reference>
<proteinExistence type="predicted"/>
<dbReference type="AlphaFoldDB" id="A0A317PHA9"/>
<dbReference type="OrthoDB" id="9786188at2"/>
<dbReference type="CDD" id="cd01822">
    <property type="entry name" value="Lysophospholipase_L1_like"/>
    <property type="match status" value="1"/>
</dbReference>
<dbReference type="GO" id="GO:0004622">
    <property type="term" value="F:phosphatidylcholine lysophospholipase activity"/>
    <property type="evidence" value="ECO:0007669"/>
    <property type="project" value="TreeGrafter"/>
</dbReference>
<name>A0A317PHA9_9HYPH</name>
<feature type="signal peptide" evidence="1">
    <location>
        <begin position="1"/>
        <end position="25"/>
    </location>
</feature>
<feature type="domain" description="SGNH hydrolase-type esterase" evidence="2">
    <location>
        <begin position="33"/>
        <end position="190"/>
    </location>
</feature>
<evidence type="ECO:0000313" key="3">
    <source>
        <dbReference type="EMBL" id="PWV98281.1"/>
    </source>
</evidence>
<dbReference type="RefSeq" id="WP_110033695.1">
    <property type="nucleotide sequence ID" value="NZ_QGTR01000005.1"/>
</dbReference>
<evidence type="ECO:0000259" key="2">
    <source>
        <dbReference type="Pfam" id="PF13472"/>
    </source>
</evidence>
<dbReference type="Gene3D" id="3.40.50.1110">
    <property type="entry name" value="SGNH hydrolase"/>
    <property type="match status" value="1"/>
</dbReference>
<dbReference type="PANTHER" id="PTHR30383">
    <property type="entry name" value="THIOESTERASE 1/PROTEASE 1/LYSOPHOSPHOLIPASE L1"/>
    <property type="match status" value="1"/>
</dbReference>
<dbReference type="EMBL" id="QGTR01000005">
    <property type="protein sequence ID" value="PWV98281.1"/>
    <property type="molecule type" value="Genomic_DNA"/>
</dbReference>
<feature type="chain" id="PRO_5016378041" evidence="1">
    <location>
        <begin position="26"/>
        <end position="212"/>
    </location>
</feature>